<comment type="caution">
    <text evidence="3">The sequence shown here is derived from an EMBL/GenBank/DDBJ whole genome shotgun (WGS) entry which is preliminary data.</text>
</comment>
<evidence type="ECO:0000313" key="4">
    <source>
        <dbReference type="Proteomes" id="UP001165586"/>
    </source>
</evidence>
<proteinExistence type="predicted"/>
<dbReference type="RefSeq" id="WP_259540917.1">
    <property type="nucleotide sequence ID" value="NZ_JANLCJ010000008.1"/>
</dbReference>
<feature type="domain" description="IrrE N-terminal-like" evidence="1">
    <location>
        <begin position="174"/>
        <end position="244"/>
    </location>
</feature>
<gene>
    <name evidence="3" type="ORF">N1032_18790</name>
</gene>
<dbReference type="Pfam" id="PF08401">
    <property type="entry name" value="ArdcN"/>
    <property type="match status" value="1"/>
</dbReference>
<evidence type="ECO:0000259" key="1">
    <source>
        <dbReference type="Pfam" id="PF06114"/>
    </source>
</evidence>
<dbReference type="InterPro" id="IPR010359">
    <property type="entry name" value="IrrE_HExxH"/>
</dbReference>
<dbReference type="EMBL" id="JANLCJ010000008">
    <property type="protein sequence ID" value="MCS5735793.1"/>
    <property type="molecule type" value="Genomic_DNA"/>
</dbReference>
<keyword evidence="4" id="KW-1185">Reference proteome</keyword>
<name>A0ABT2H767_9MICO</name>
<dbReference type="Proteomes" id="UP001165586">
    <property type="component" value="Unassembled WGS sequence"/>
</dbReference>
<accession>A0ABT2H767</accession>
<protein>
    <submittedName>
        <fullName evidence="3">ArdC-like ssDNA-binding domain-containing protein</fullName>
    </submittedName>
</protein>
<reference evidence="3" key="1">
    <citation type="submission" date="2022-08" db="EMBL/GenBank/DDBJ databases">
        <authorList>
            <person name="Deng Y."/>
            <person name="Han X.-F."/>
            <person name="Zhang Y.-Q."/>
        </authorList>
    </citation>
    <scope>NUCLEOTIDE SEQUENCE</scope>
    <source>
        <strain evidence="3">CPCC 203386</strain>
    </source>
</reference>
<dbReference type="Pfam" id="PF06114">
    <property type="entry name" value="Peptidase_M78"/>
    <property type="match status" value="1"/>
</dbReference>
<evidence type="ECO:0000259" key="2">
    <source>
        <dbReference type="Pfam" id="PF08401"/>
    </source>
</evidence>
<evidence type="ECO:0000313" key="3">
    <source>
        <dbReference type="EMBL" id="MCS5735793.1"/>
    </source>
</evidence>
<organism evidence="3 4">
    <name type="scientific">Herbiconiux daphne</name>
    <dbReference type="NCBI Taxonomy" id="2970914"/>
    <lineage>
        <taxon>Bacteria</taxon>
        <taxon>Bacillati</taxon>
        <taxon>Actinomycetota</taxon>
        <taxon>Actinomycetes</taxon>
        <taxon>Micrococcales</taxon>
        <taxon>Microbacteriaceae</taxon>
        <taxon>Herbiconiux</taxon>
    </lineage>
</organism>
<dbReference type="InterPro" id="IPR013610">
    <property type="entry name" value="ArdC_N"/>
</dbReference>
<sequence>MRKVTNTRPNKSPEERRAQAEELQASIVTEVEKLRDTGEWERFLTFAQAFHNYSFNNLVLILTQCPTATYVAGFRKWQQLGRQVRKGERGIRIFGFRQKKLTCEDAGDGEKVEPGENGEKTMTYFPILSVFDRAQTDLIDPTQPDPGELGQRLTGDDLTGIYAPAADYLTSIGWTVTREPIPGEVNGYTTRDGSMRVVVDADLSPAQAAKTVLHEAGHVLLHTDEEPGEYIEHRGIKETEAESVAYIVAGLMGLDTSGYSIGYVAGWSNCDADTIRTTATRVLRAAHTLADALTDDPEQAQLD</sequence>
<dbReference type="Gene3D" id="1.10.10.2910">
    <property type="match status" value="1"/>
</dbReference>
<feature type="domain" description="N-terminal" evidence="2">
    <location>
        <begin position="19"/>
        <end position="131"/>
    </location>
</feature>